<name>A0A495JUV1_9ACTN</name>
<reference evidence="1 2" key="1">
    <citation type="submission" date="2018-10" db="EMBL/GenBank/DDBJ databases">
        <title>Sequencing the genomes of 1000 actinobacteria strains.</title>
        <authorList>
            <person name="Klenk H.-P."/>
        </authorList>
    </citation>
    <scope>NUCLEOTIDE SEQUENCE [LARGE SCALE GENOMIC DNA]</scope>
    <source>
        <strain evidence="1 2">DSM 45175</strain>
    </source>
</reference>
<sequence>MAQPTYADPETLIADWLVSTLGVKAWADPRLPPGYDYTAPIAHVQRGGDDGDQQLTLDIALLDVNVYGADADRVRAVSTGIRAALRLRLPNTVLGGVVIKSVTTAMSPTWAPDPAVFRRDATYRVALHGLI</sequence>
<dbReference type="OrthoDB" id="4221968at2"/>
<keyword evidence="2" id="KW-1185">Reference proteome</keyword>
<dbReference type="AlphaFoldDB" id="A0A495JUV1"/>
<dbReference type="RefSeq" id="WP_121160721.1">
    <property type="nucleotide sequence ID" value="NZ_RBKT01000001.1"/>
</dbReference>
<gene>
    <name evidence="1" type="ORF">BDK92_7253</name>
</gene>
<organism evidence="1 2">
    <name type="scientific">Micromonospora pisi</name>
    <dbReference type="NCBI Taxonomy" id="589240"/>
    <lineage>
        <taxon>Bacteria</taxon>
        <taxon>Bacillati</taxon>
        <taxon>Actinomycetota</taxon>
        <taxon>Actinomycetes</taxon>
        <taxon>Micromonosporales</taxon>
        <taxon>Micromonosporaceae</taxon>
        <taxon>Micromonospora</taxon>
    </lineage>
</organism>
<proteinExistence type="predicted"/>
<protein>
    <submittedName>
        <fullName evidence="1">Uncharacterized protein</fullName>
    </submittedName>
</protein>
<dbReference type="Proteomes" id="UP000277671">
    <property type="component" value="Unassembled WGS sequence"/>
</dbReference>
<evidence type="ECO:0000313" key="2">
    <source>
        <dbReference type="Proteomes" id="UP000277671"/>
    </source>
</evidence>
<dbReference type="EMBL" id="RBKT01000001">
    <property type="protein sequence ID" value="RKR92773.1"/>
    <property type="molecule type" value="Genomic_DNA"/>
</dbReference>
<comment type="caution">
    <text evidence="1">The sequence shown here is derived from an EMBL/GenBank/DDBJ whole genome shotgun (WGS) entry which is preliminary data.</text>
</comment>
<accession>A0A495JUV1</accession>
<evidence type="ECO:0000313" key="1">
    <source>
        <dbReference type="EMBL" id="RKR92773.1"/>
    </source>
</evidence>